<dbReference type="Pfam" id="PF05343">
    <property type="entry name" value="Peptidase_M42"/>
    <property type="match status" value="1"/>
</dbReference>
<reference evidence="9" key="1">
    <citation type="journal article" date="2021" name="PeerJ">
        <title>Extensive microbial diversity within the chicken gut microbiome revealed by metagenomics and culture.</title>
        <authorList>
            <person name="Gilroy R."/>
            <person name="Ravi A."/>
            <person name="Getino M."/>
            <person name="Pursley I."/>
            <person name="Horton D.L."/>
            <person name="Alikhan N.F."/>
            <person name="Baker D."/>
            <person name="Gharbi K."/>
            <person name="Hall N."/>
            <person name="Watson M."/>
            <person name="Adriaenssens E.M."/>
            <person name="Foster-Nyarko E."/>
            <person name="Jarju S."/>
            <person name="Secka A."/>
            <person name="Antonio M."/>
            <person name="Oren A."/>
            <person name="Chaudhuri R.R."/>
            <person name="La Ragione R."/>
            <person name="Hildebrand F."/>
            <person name="Pallen M.J."/>
        </authorList>
    </citation>
    <scope>NUCLEOTIDE SEQUENCE</scope>
    <source>
        <strain evidence="9">14975</strain>
    </source>
</reference>
<dbReference type="AlphaFoldDB" id="A0A9D2AH35"/>
<evidence type="ECO:0000256" key="7">
    <source>
        <dbReference type="PIRSR" id="PIRSR001123-1"/>
    </source>
</evidence>
<dbReference type="PANTHER" id="PTHR32481:SF0">
    <property type="entry name" value="AMINOPEPTIDASE YPDE-RELATED"/>
    <property type="match status" value="1"/>
</dbReference>
<evidence type="ECO:0000256" key="4">
    <source>
        <dbReference type="ARBA" id="ARBA00022723"/>
    </source>
</evidence>
<keyword evidence="3" id="KW-0645">Protease</keyword>
<proteinExistence type="inferred from homology"/>
<feature type="active site" description="Proton acceptor" evidence="7">
    <location>
        <position position="206"/>
    </location>
</feature>
<evidence type="ECO:0000256" key="5">
    <source>
        <dbReference type="ARBA" id="ARBA00022801"/>
    </source>
</evidence>
<evidence type="ECO:0000256" key="2">
    <source>
        <dbReference type="ARBA" id="ARBA00022438"/>
    </source>
</evidence>
<name>A0A9D2AH35_9BACT</name>
<feature type="binding site" evidence="8">
    <location>
        <position position="318"/>
    </location>
    <ligand>
        <name>Zn(2+)</name>
        <dbReference type="ChEBI" id="CHEBI:29105"/>
        <label>2</label>
    </ligand>
</feature>
<evidence type="ECO:0000256" key="1">
    <source>
        <dbReference type="ARBA" id="ARBA00006272"/>
    </source>
</evidence>
<protein>
    <submittedName>
        <fullName evidence="9">M42 family metallopeptidase</fullName>
    </submittedName>
</protein>
<dbReference type="SUPFAM" id="SSF53187">
    <property type="entry name" value="Zn-dependent exopeptidases"/>
    <property type="match status" value="1"/>
</dbReference>
<comment type="cofactor">
    <cofactor evidence="8">
        <name>a divalent metal cation</name>
        <dbReference type="ChEBI" id="CHEBI:60240"/>
    </cofactor>
    <text evidence="8">Binds 2 divalent metal cations per subunit.</text>
</comment>
<dbReference type="GO" id="GO:0004177">
    <property type="term" value="F:aminopeptidase activity"/>
    <property type="evidence" value="ECO:0007669"/>
    <property type="project" value="UniProtKB-UniRule"/>
</dbReference>
<evidence type="ECO:0000313" key="9">
    <source>
        <dbReference type="EMBL" id="HIX19985.1"/>
    </source>
</evidence>
<keyword evidence="5" id="KW-0378">Hydrolase</keyword>
<evidence type="ECO:0000256" key="8">
    <source>
        <dbReference type="PIRSR" id="PIRSR001123-2"/>
    </source>
</evidence>
<feature type="binding site" evidence="8">
    <location>
        <position position="207"/>
    </location>
    <ligand>
        <name>Zn(2+)</name>
        <dbReference type="ChEBI" id="CHEBI:29105"/>
        <label>2</label>
    </ligand>
</feature>
<reference evidence="9" key="2">
    <citation type="submission" date="2021-04" db="EMBL/GenBank/DDBJ databases">
        <authorList>
            <person name="Gilroy R."/>
        </authorList>
    </citation>
    <scope>NUCLEOTIDE SEQUENCE</scope>
    <source>
        <strain evidence="9">14975</strain>
    </source>
</reference>
<feature type="binding site" evidence="8">
    <location>
        <position position="229"/>
    </location>
    <ligand>
        <name>Zn(2+)</name>
        <dbReference type="ChEBI" id="CHEBI:29105"/>
        <label>1</label>
    </ligand>
</feature>
<dbReference type="Proteomes" id="UP000823964">
    <property type="component" value="Unassembled WGS sequence"/>
</dbReference>
<dbReference type="GO" id="GO:0046872">
    <property type="term" value="F:metal ion binding"/>
    <property type="evidence" value="ECO:0007669"/>
    <property type="project" value="UniProtKB-UniRule"/>
</dbReference>
<feature type="binding site" evidence="8">
    <location>
        <position position="172"/>
    </location>
    <ligand>
        <name>Zn(2+)</name>
        <dbReference type="ChEBI" id="CHEBI:29105"/>
        <label>1</label>
    </ligand>
</feature>
<dbReference type="InterPro" id="IPR008007">
    <property type="entry name" value="Peptidase_M42"/>
</dbReference>
<accession>A0A9D2AH35</accession>
<dbReference type="Gene3D" id="2.40.30.40">
    <property type="entry name" value="Peptidase M42, domain 2"/>
    <property type="match status" value="1"/>
</dbReference>
<dbReference type="Gene3D" id="3.40.630.10">
    <property type="entry name" value="Zn peptidases"/>
    <property type="match status" value="1"/>
</dbReference>
<dbReference type="InterPro" id="IPR023367">
    <property type="entry name" value="Peptidase_M42_dom2"/>
</dbReference>
<dbReference type="PIRSF" id="PIRSF001123">
    <property type="entry name" value="PepA_GA"/>
    <property type="match status" value="1"/>
</dbReference>
<evidence type="ECO:0000256" key="3">
    <source>
        <dbReference type="ARBA" id="ARBA00022670"/>
    </source>
</evidence>
<dbReference type="SUPFAM" id="SSF101821">
    <property type="entry name" value="Aminopeptidase/glucanase lid domain"/>
    <property type="match status" value="1"/>
</dbReference>
<gene>
    <name evidence="9" type="ORF">H9862_05205</name>
</gene>
<dbReference type="PANTHER" id="PTHR32481">
    <property type="entry name" value="AMINOPEPTIDASE"/>
    <property type="match status" value="1"/>
</dbReference>
<evidence type="ECO:0000313" key="10">
    <source>
        <dbReference type="Proteomes" id="UP000823964"/>
    </source>
</evidence>
<sequence length="358" mass="38791">MNIQLFKELCEASGAPGFEYGIRDVVMRVMTPLADEISVDRLGNVVALIKGKSSDKKVMCAAHMDEIGFIVRHIDDNGFIRILPLGGFDAKTLTAQRVIVHGKRDLYGCMGVKPIHVMSPEERTKMPAVTDYVVDVGLPKEEVEKLVSVGDAITRYSDLIEMGDCVNVKSIDNRGGCYLLIEAVRTILESGNKPDYDLYAVFTVQEEVGLRGAHGATMAIQPDFAFALDTTIAYDTPGASPHEKCTQLGKGAAIKVYDGTLVTDPRMVQFMTALCEEGGITHQLELLSAGGTDAGAMQKFTAGGALTGAISIPTRNVHQSIEMCHKGDVDACVALLAACFTALNRWDWSWKRGERSLA</sequence>
<comment type="similarity">
    <text evidence="1 6">Belongs to the peptidase M42 family.</text>
</comment>
<keyword evidence="2" id="KW-0031">Aminopeptidase</keyword>
<dbReference type="EMBL" id="DXFQ01000090">
    <property type="protein sequence ID" value="HIX19985.1"/>
    <property type="molecule type" value="Genomic_DNA"/>
</dbReference>
<feature type="binding site" evidence="8">
    <location>
        <position position="63"/>
    </location>
    <ligand>
        <name>Zn(2+)</name>
        <dbReference type="ChEBI" id="CHEBI:29105"/>
        <label>1</label>
    </ligand>
</feature>
<dbReference type="CDD" id="cd05656">
    <property type="entry name" value="M42_Frv"/>
    <property type="match status" value="1"/>
</dbReference>
<dbReference type="GO" id="GO:0006508">
    <property type="term" value="P:proteolysis"/>
    <property type="evidence" value="ECO:0007669"/>
    <property type="project" value="UniProtKB-KW"/>
</dbReference>
<evidence type="ECO:0000256" key="6">
    <source>
        <dbReference type="PIRNR" id="PIRNR001123"/>
    </source>
</evidence>
<organism evidence="9 10">
    <name type="scientific">Candidatus Akkermansia intestinigallinarum</name>
    <dbReference type="NCBI Taxonomy" id="2838431"/>
    <lineage>
        <taxon>Bacteria</taxon>
        <taxon>Pseudomonadati</taxon>
        <taxon>Verrucomicrobiota</taxon>
        <taxon>Verrucomicrobiia</taxon>
        <taxon>Verrucomicrobiales</taxon>
        <taxon>Akkermansiaceae</taxon>
        <taxon>Akkermansia</taxon>
    </lineage>
</organism>
<comment type="caution">
    <text evidence="9">The sequence shown here is derived from an EMBL/GenBank/DDBJ whole genome shotgun (WGS) entry which is preliminary data.</text>
</comment>
<feature type="binding site" evidence="8">
    <location>
        <position position="172"/>
    </location>
    <ligand>
        <name>Zn(2+)</name>
        <dbReference type="ChEBI" id="CHEBI:29105"/>
        <label>2</label>
    </ligand>
</feature>
<keyword evidence="4 8" id="KW-0479">Metal-binding</keyword>
<dbReference type="InterPro" id="IPR051464">
    <property type="entry name" value="Peptidase_M42_aminopept"/>
</dbReference>